<evidence type="ECO:0000313" key="1">
    <source>
        <dbReference type="EMBL" id="MEJ8643858.1"/>
    </source>
</evidence>
<proteinExistence type="predicted"/>
<dbReference type="EMBL" id="JBBKAM010000002">
    <property type="protein sequence ID" value="MEJ8643858.1"/>
    <property type="molecule type" value="Genomic_DNA"/>
</dbReference>
<evidence type="ECO:0008006" key="3">
    <source>
        <dbReference type="Google" id="ProtNLM"/>
    </source>
</evidence>
<protein>
    <recommendedName>
        <fullName evidence="3">Polymerase nucleotidyl transferase domain-containing protein</fullName>
    </recommendedName>
</protein>
<comment type="caution">
    <text evidence="1">The sequence shown here is derived from an EMBL/GenBank/DDBJ whole genome shotgun (WGS) entry which is preliminary data.</text>
</comment>
<gene>
    <name evidence="1" type="ORF">WKI68_25800</name>
</gene>
<dbReference type="InterPro" id="IPR043519">
    <property type="entry name" value="NT_sf"/>
</dbReference>
<accession>A0ABU8U7J0</accession>
<evidence type="ECO:0000313" key="2">
    <source>
        <dbReference type="Proteomes" id="UP001382904"/>
    </source>
</evidence>
<reference evidence="1 2" key="1">
    <citation type="submission" date="2024-03" db="EMBL/GenBank/DDBJ databases">
        <title>Novel Streptomyces species of biotechnological and ecological value are a feature of Machair soil.</title>
        <authorList>
            <person name="Prole J.R."/>
            <person name="Goodfellow M."/>
            <person name="Allenby N."/>
            <person name="Ward A.C."/>
        </authorList>
    </citation>
    <scope>NUCLEOTIDE SEQUENCE [LARGE SCALE GENOMIC DNA]</scope>
    <source>
        <strain evidence="1 2">MS1.HAVA.3</strain>
    </source>
</reference>
<dbReference type="Proteomes" id="UP001382904">
    <property type="component" value="Unassembled WGS sequence"/>
</dbReference>
<name>A0ABU8U7J0_9ACTN</name>
<keyword evidence="2" id="KW-1185">Reference proteome</keyword>
<dbReference type="SUPFAM" id="SSF81301">
    <property type="entry name" value="Nucleotidyltransferase"/>
    <property type="match status" value="1"/>
</dbReference>
<sequence length="236" mass="26693">MFASGSLIRGWGNPTSDLDVHVVTRDPWTSGIDETNHVALEPNTLQYEQIFVDGRRWDIEYWTVGQVEQVLSKITTEQFADDQGTWRTLSYHEIALLERLPYAAAADSGSWLESIRTRLADSAHRSVLIVNSLKQADGYTEDTAGQIARGDLYSAVIASRNAFNHAVDALTASQGQFGSLWPKWRARRMQIVDPALLPFEEYWAIETMRSFDPENPQKWIEQTVGVCQRISMEVSV</sequence>
<organism evidence="1 2">
    <name type="scientific">Streptomyces caledonius</name>
    <dbReference type="NCBI Taxonomy" id="3134107"/>
    <lineage>
        <taxon>Bacteria</taxon>
        <taxon>Bacillati</taxon>
        <taxon>Actinomycetota</taxon>
        <taxon>Actinomycetes</taxon>
        <taxon>Kitasatosporales</taxon>
        <taxon>Streptomycetaceae</taxon>
        <taxon>Streptomyces</taxon>
    </lineage>
</organism>